<dbReference type="InterPro" id="IPR026893">
    <property type="entry name" value="Tyr/Ser_Pase_IphP-type"/>
</dbReference>
<reference evidence="2 3" key="1">
    <citation type="journal article" date="2015" name="Genome Announc.">
        <title>Expanding the biotechnology potential of lactobacilli through comparative genomics of 213 strains and associated genera.</title>
        <authorList>
            <person name="Sun Z."/>
            <person name="Harris H.M."/>
            <person name="McCann A."/>
            <person name="Guo C."/>
            <person name="Argimon S."/>
            <person name="Zhang W."/>
            <person name="Yang X."/>
            <person name="Jeffery I.B."/>
            <person name="Cooney J.C."/>
            <person name="Kagawa T.F."/>
            <person name="Liu W."/>
            <person name="Song Y."/>
            <person name="Salvetti E."/>
            <person name="Wrobel A."/>
            <person name="Rasinkangas P."/>
            <person name="Parkhill J."/>
            <person name="Rea M.C."/>
            <person name="O'Sullivan O."/>
            <person name="Ritari J."/>
            <person name="Douillard F.P."/>
            <person name="Paul Ross R."/>
            <person name="Yang R."/>
            <person name="Briner A.E."/>
            <person name="Felis G.E."/>
            <person name="de Vos W.M."/>
            <person name="Barrangou R."/>
            <person name="Klaenhammer T.R."/>
            <person name="Caufield P.W."/>
            <person name="Cui Y."/>
            <person name="Zhang H."/>
            <person name="O'Toole P.W."/>
        </authorList>
    </citation>
    <scope>NUCLEOTIDE SEQUENCE [LARGE SCALE GENOMIC DNA]</scope>
    <source>
        <strain evidence="2 3">JCM 17158</strain>
    </source>
</reference>
<dbReference type="RefSeq" id="WP_054721339.1">
    <property type="nucleotide sequence ID" value="NZ_AZDJ01000003.1"/>
</dbReference>
<dbReference type="GO" id="GO:0004721">
    <property type="term" value="F:phosphoprotein phosphatase activity"/>
    <property type="evidence" value="ECO:0007669"/>
    <property type="project" value="InterPro"/>
</dbReference>
<dbReference type="EMBL" id="AZDJ01000003">
    <property type="protein sequence ID" value="KRK73871.1"/>
    <property type="molecule type" value="Genomic_DNA"/>
</dbReference>
<proteinExistence type="predicted"/>
<dbReference type="PATRIC" id="fig|1291734.4.peg.1750"/>
<dbReference type="InterPro" id="IPR029021">
    <property type="entry name" value="Prot-tyrosine_phosphatase-like"/>
</dbReference>
<dbReference type="Proteomes" id="UP000051804">
    <property type="component" value="Unassembled WGS sequence"/>
</dbReference>
<accession>A0A0R1JRE8</accession>
<dbReference type="AlphaFoldDB" id="A0A0R1JRE8"/>
<keyword evidence="3" id="KW-1185">Reference proteome</keyword>
<dbReference type="InterPro" id="IPR016130">
    <property type="entry name" value="Tyr_Pase_AS"/>
</dbReference>
<protein>
    <recommendedName>
        <fullName evidence="1">Tyrosine specific protein phosphatases domain-containing protein</fullName>
    </recommendedName>
</protein>
<comment type="caution">
    <text evidence="2">The sequence shown here is derived from an EMBL/GenBank/DDBJ whole genome shotgun (WGS) entry which is preliminary data.</text>
</comment>
<dbReference type="SUPFAM" id="SSF52799">
    <property type="entry name" value="(Phosphotyrosine protein) phosphatases II"/>
    <property type="match status" value="1"/>
</dbReference>
<evidence type="ECO:0000259" key="1">
    <source>
        <dbReference type="PROSITE" id="PS50056"/>
    </source>
</evidence>
<organism evidence="2 3">
    <name type="scientific">Lacticaseibacillus nasuensis JCM 17158</name>
    <dbReference type="NCBI Taxonomy" id="1291734"/>
    <lineage>
        <taxon>Bacteria</taxon>
        <taxon>Bacillati</taxon>
        <taxon>Bacillota</taxon>
        <taxon>Bacilli</taxon>
        <taxon>Lactobacillales</taxon>
        <taxon>Lactobacillaceae</taxon>
        <taxon>Lacticaseibacillus</taxon>
    </lineage>
</organism>
<dbReference type="PROSITE" id="PS00383">
    <property type="entry name" value="TYR_PHOSPHATASE_1"/>
    <property type="match status" value="1"/>
</dbReference>
<dbReference type="Gene3D" id="3.90.190.10">
    <property type="entry name" value="Protein tyrosine phosphatase superfamily"/>
    <property type="match status" value="1"/>
</dbReference>
<dbReference type="PROSITE" id="PS50056">
    <property type="entry name" value="TYR_PHOSPHATASE_2"/>
    <property type="match status" value="1"/>
</dbReference>
<evidence type="ECO:0000313" key="3">
    <source>
        <dbReference type="Proteomes" id="UP000051804"/>
    </source>
</evidence>
<gene>
    <name evidence="2" type="ORF">FD02_GL001701</name>
</gene>
<evidence type="ECO:0000313" key="2">
    <source>
        <dbReference type="EMBL" id="KRK73871.1"/>
    </source>
</evidence>
<dbReference type="STRING" id="1291734.FD02_GL001701"/>
<sequence length="262" mass="28980">MFPTRVLSLPNALNLRELGGYPAGERFIAWHKLLRSGTLGHLDRSAGVELAGYGVSTVVDLRTRGEQTTRPDQLPRTVRYRPMSVYPFADHYGRFTKAARRLRRATRTGNTMTTTYVQLLMDTHARQVFADLFGILLATTGPRQAVLFHCTAGKDRTGVAAIMIEAALGVPAATQREDYLLTNLVLERPGEFAHADLTQGASAFVNQMNAHTAEVANFTAVQDFVTTNYGAWPAYLHQSLGLSAQDLTDLRQLYLTDSPEPR</sequence>
<dbReference type="Pfam" id="PF13350">
    <property type="entry name" value="Y_phosphatase3"/>
    <property type="match status" value="1"/>
</dbReference>
<name>A0A0R1JRE8_9LACO</name>
<feature type="domain" description="Tyrosine specific protein phosphatases" evidence="1">
    <location>
        <begin position="114"/>
        <end position="163"/>
    </location>
</feature>
<dbReference type="InterPro" id="IPR000387">
    <property type="entry name" value="Tyr_Pase_dom"/>
</dbReference>